<dbReference type="KEGG" id="spoa:EQM13_08220"/>
<dbReference type="GO" id="GO:0003676">
    <property type="term" value="F:nucleic acid binding"/>
    <property type="evidence" value="ECO:0007669"/>
    <property type="project" value="InterPro"/>
</dbReference>
<dbReference type="Gene3D" id="3.40.50.150">
    <property type="entry name" value="Vaccinia Virus protein VP39"/>
    <property type="match status" value="1"/>
</dbReference>
<dbReference type="PANTHER" id="PTHR43542">
    <property type="entry name" value="METHYLTRANSFERASE"/>
    <property type="match status" value="1"/>
</dbReference>
<accession>A0A410QC46</accession>
<dbReference type="EMBL" id="CP035282">
    <property type="protein sequence ID" value="QAT61565.1"/>
    <property type="molecule type" value="Genomic_DNA"/>
</dbReference>
<dbReference type="OrthoDB" id="9803017at2"/>
<dbReference type="InterPro" id="IPR002052">
    <property type="entry name" value="DNA_methylase_N6_adenine_CS"/>
</dbReference>
<evidence type="ECO:0000313" key="4">
    <source>
        <dbReference type="Proteomes" id="UP000287969"/>
    </source>
</evidence>
<keyword evidence="2 3" id="KW-0808">Transferase</keyword>
<name>A0A410QC46_9FIRM</name>
<dbReference type="PIRSF" id="PIRSF004553">
    <property type="entry name" value="CHP00095"/>
    <property type="match status" value="1"/>
</dbReference>
<dbReference type="NCBIfam" id="TIGR00095">
    <property type="entry name" value="16S rRNA (guanine(966)-N(2))-methyltransferase RsmD"/>
    <property type="match status" value="1"/>
</dbReference>
<keyword evidence="1 3" id="KW-0489">Methyltransferase</keyword>
<dbReference type="Pfam" id="PF03602">
    <property type="entry name" value="Cons_hypoth95"/>
    <property type="match status" value="1"/>
</dbReference>
<keyword evidence="4" id="KW-1185">Reference proteome</keyword>
<proteinExistence type="predicted"/>
<dbReference type="InterPro" id="IPR004398">
    <property type="entry name" value="RNA_MeTrfase_RsmD"/>
</dbReference>
<dbReference type="RefSeq" id="WP_114218787.1">
    <property type="nucleotide sequence ID" value="NZ_CP035282.1"/>
</dbReference>
<evidence type="ECO:0000313" key="3">
    <source>
        <dbReference type="EMBL" id="QAT61565.1"/>
    </source>
</evidence>
<evidence type="ECO:0000256" key="2">
    <source>
        <dbReference type="ARBA" id="ARBA00022679"/>
    </source>
</evidence>
<dbReference type="CDD" id="cd02440">
    <property type="entry name" value="AdoMet_MTases"/>
    <property type="match status" value="1"/>
</dbReference>
<reference evidence="4" key="1">
    <citation type="submission" date="2019-01" db="EMBL/GenBank/DDBJ databases">
        <title>Draft genomes of a novel of Sporanaerobacter strains.</title>
        <authorList>
            <person name="Ma S."/>
        </authorList>
    </citation>
    <scope>NUCLEOTIDE SEQUENCE [LARGE SCALE GENOMIC DNA]</scope>
    <source>
        <strain evidence="4">NJN-17</strain>
    </source>
</reference>
<dbReference type="GO" id="GO:0052913">
    <property type="term" value="F:16S rRNA (guanine(966)-N(2))-methyltransferase activity"/>
    <property type="evidence" value="ECO:0007669"/>
    <property type="project" value="UniProtKB-EC"/>
</dbReference>
<organism evidence="3 4">
    <name type="scientific">Acidilutibacter cellobiosedens</name>
    <dbReference type="NCBI Taxonomy" id="2507161"/>
    <lineage>
        <taxon>Bacteria</taxon>
        <taxon>Bacillati</taxon>
        <taxon>Bacillota</taxon>
        <taxon>Tissierellia</taxon>
        <taxon>Tissierellales</taxon>
        <taxon>Acidilutibacteraceae</taxon>
        <taxon>Acidilutibacter</taxon>
    </lineage>
</organism>
<dbReference type="PROSITE" id="PS00092">
    <property type="entry name" value="N6_MTASE"/>
    <property type="match status" value="1"/>
</dbReference>
<dbReference type="AlphaFoldDB" id="A0A410QC46"/>
<dbReference type="PANTHER" id="PTHR43542:SF1">
    <property type="entry name" value="METHYLTRANSFERASE"/>
    <property type="match status" value="1"/>
</dbReference>
<dbReference type="EC" id="2.1.1.171" evidence="3"/>
<dbReference type="InterPro" id="IPR029063">
    <property type="entry name" value="SAM-dependent_MTases_sf"/>
</dbReference>
<gene>
    <name evidence="3" type="primary">rsmD</name>
    <name evidence="3" type="ORF">EQM13_08220</name>
</gene>
<dbReference type="Proteomes" id="UP000287969">
    <property type="component" value="Chromosome"/>
</dbReference>
<dbReference type="SUPFAM" id="SSF53335">
    <property type="entry name" value="S-adenosyl-L-methionine-dependent methyltransferases"/>
    <property type="match status" value="1"/>
</dbReference>
<protein>
    <submittedName>
        <fullName evidence="3">16S rRNA (Guanine(966)-N(2))-methyltransferase RsmD</fullName>
        <ecNumber evidence="3">2.1.1.171</ecNumber>
    </submittedName>
</protein>
<evidence type="ECO:0000256" key="1">
    <source>
        <dbReference type="ARBA" id="ARBA00022603"/>
    </source>
</evidence>
<sequence length="189" mass="21722">MRIISGSRKGLRLKTPKNQNIRPTQDRIKESLFNILGVIDENSIVLDLYAGTGNIGIEFLSRGAMKCYFIDNSYEGINLIRENINISNFNEKSYIYKKDVLKSLDFFSKNGIVFDYIFMDPPYRQNLPGKTLEIISKKNVLKDNGIVVVEHEKKLSLGNRILNLIKTDERDYGDKIISFYSLITEGEIE</sequence>